<keyword evidence="2" id="KW-1185">Reference proteome</keyword>
<dbReference type="AlphaFoldDB" id="A0AAV7TLM2"/>
<reference evidence="1" key="1">
    <citation type="journal article" date="2022" name="bioRxiv">
        <title>Sequencing and chromosome-scale assembly of the giantPleurodeles waltlgenome.</title>
        <authorList>
            <person name="Brown T."/>
            <person name="Elewa A."/>
            <person name="Iarovenko S."/>
            <person name="Subramanian E."/>
            <person name="Araus A.J."/>
            <person name="Petzold A."/>
            <person name="Susuki M."/>
            <person name="Suzuki K.-i.T."/>
            <person name="Hayashi T."/>
            <person name="Toyoda A."/>
            <person name="Oliveira C."/>
            <person name="Osipova E."/>
            <person name="Leigh N.D."/>
            <person name="Simon A."/>
            <person name="Yun M.H."/>
        </authorList>
    </citation>
    <scope>NUCLEOTIDE SEQUENCE</scope>
    <source>
        <strain evidence="1">20211129_DDA</strain>
        <tissue evidence="1">Liver</tissue>
    </source>
</reference>
<gene>
    <name evidence="1" type="ORF">NDU88_002620</name>
</gene>
<proteinExistence type="predicted"/>
<name>A0AAV7TLM2_PLEWA</name>
<evidence type="ECO:0000313" key="1">
    <source>
        <dbReference type="EMBL" id="KAJ1177361.1"/>
    </source>
</evidence>
<organism evidence="1 2">
    <name type="scientific">Pleurodeles waltl</name>
    <name type="common">Iberian ribbed newt</name>
    <dbReference type="NCBI Taxonomy" id="8319"/>
    <lineage>
        <taxon>Eukaryota</taxon>
        <taxon>Metazoa</taxon>
        <taxon>Chordata</taxon>
        <taxon>Craniata</taxon>
        <taxon>Vertebrata</taxon>
        <taxon>Euteleostomi</taxon>
        <taxon>Amphibia</taxon>
        <taxon>Batrachia</taxon>
        <taxon>Caudata</taxon>
        <taxon>Salamandroidea</taxon>
        <taxon>Salamandridae</taxon>
        <taxon>Pleurodelinae</taxon>
        <taxon>Pleurodeles</taxon>
    </lineage>
</organism>
<evidence type="ECO:0000313" key="2">
    <source>
        <dbReference type="Proteomes" id="UP001066276"/>
    </source>
</evidence>
<dbReference type="EMBL" id="JANPWB010000006">
    <property type="protein sequence ID" value="KAJ1177361.1"/>
    <property type="molecule type" value="Genomic_DNA"/>
</dbReference>
<protein>
    <submittedName>
        <fullName evidence="1">Uncharacterized protein</fullName>
    </submittedName>
</protein>
<comment type="caution">
    <text evidence="1">The sequence shown here is derived from an EMBL/GenBank/DDBJ whole genome shotgun (WGS) entry which is preliminary data.</text>
</comment>
<accession>A0AAV7TLM2</accession>
<dbReference type="Proteomes" id="UP001066276">
    <property type="component" value="Chromosome 3_2"/>
</dbReference>
<sequence length="70" mass="7583">MEERNHVLPGHCCAIRPGGWIVDVGVAARIGTIAKWTKQGLRTAALRGCFFLVANVARGCAHVRLQAKET</sequence>